<keyword evidence="7" id="KW-0413">Isomerase</keyword>
<comment type="caution">
    <text evidence="10">The sequence shown here is derived from an EMBL/GenBank/DDBJ whole genome shotgun (WGS) entry which is preliminary data.</text>
</comment>
<evidence type="ECO:0000256" key="2">
    <source>
        <dbReference type="ARBA" id="ARBA00004829"/>
    </source>
</evidence>
<keyword evidence="6 8" id="KW-0472">Membrane</keyword>
<dbReference type="EMBL" id="VRSV01000001">
    <property type="protein sequence ID" value="TXK13396.1"/>
    <property type="molecule type" value="Genomic_DNA"/>
</dbReference>
<keyword evidence="4" id="KW-0125">Carotenoid biosynthesis</keyword>
<keyword evidence="11" id="KW-1185">Reference proteome</keyword>
<dbReference type="Pfam" id="PF18916">
    <property type="entry name" value="Lycopene_cyc"/>
    <property type="match status" value="1"/>
</dbReference>
<dbReference type="AlphaFoldDB" id="A0A5C8I419"/>
<feature type="domain" description="Lycopene cyclase" evidence="9">
    <location>
        <begin position="10"/>
        <end position="94"/>
    </location>
</feature>
<feature type="transmembrane region" description="Helical" evidence="8">
    <location>
        <begin position="6"/>
        <end position="23"/>
    </location>
</feature>
<evidence type="ECO:0000256" key="3">
    <source>
        <dbReference type="ARBA" id="ARBA00022692"/>
    </source>
</evidence>
<keyword evidence="5 8" id="KW-1133">Transmembrane helix</keyword>
<evidence type="ECO:0000256" key="1">
    <source>
        <dbReference type="ARBA" id="ARBA00004141"/>
    </source>
</evidence>
<feature type="transmembrane region" description="Helical" evidence="8">
    <location>
        <begin position="35"/>
        <end position="58"/>
    </location>
</feature>
<proteinExistence type="predicted"/>
<evidence type="ECO:0000256" key="8">
    <source>
        <dbReference type="SAM" id="Phobius"/>
    </source>
</evidence>
<organism evidence="10 11">
    <name type="scientific">Microbacterium hatanonis</name>
    <dbReference type="NCBI Taxonomy" id="404366"/>
    <lineage>
        <taxon>Bacteria</taxon>
        <taxon>Bacillati</taxon>
        <taxon>Actinomycetota</taxon>
        <taxon>Actinomycetes</taxon>
        <taxon>Micrococcales</taxon>
        <taxon>Microbacteriaceae</taxon>
        <taxon>Microbacterium</taxon>
    </lineage>
</organism>
<evidence type="ECO:0000256" key="4">
    <source>
        <dbReference type="ARBA" id="ARBA00022746"/>
    </source>
</evidence>
<evidence type="ECO:0000256" key="6">
    <source>
        <dbReference type="ARBA" id="ARBA00023136"/>
    </source>
</evidence>
<comment type="subcellular location">
    <subcellularLocation>
        <location evidence="1">Membrane</location>
        <topology evidence="1">Multi-pass membrane protein</topology>
    </subcellularLocation>
</comment>
<reference evidence="10 11" key="1">
    <citation type="submission" date="2019-08" db="EMBL/GenBank/DDBJ databases">
        <authorList>
            <person name="Dong K."/>
        </authorList>
    </citation>
    <scope>NUCLEOTIDE SEQUENCE [LARGE SCALE GENOMIC DNA]</scope>
    <source>
        <strain evidence="10 11">JCM14558</strain>
    </source>
</reference>
<evidence type="ECO:0000256" key="5">
    <source>
        <dbReference type="ARBA" id="ARBA00022989"/>
    </source>
</evidence>
<gene>
    <name evidence="10" type="ORF">FVP77_08350</name>
</gene>
<evidence type="ECO:0000259" key="9">
    <source>
        <dbReference type="Pfam" id="PF18916"/>
    </source>
</evidence>
<dbReference type="NCBIfam" id="TIGR03462">
    <property type="entry name" value="CarR_dom_SF"/>
    <property type="match status" value="1"/>
</dbReference>
<sequence>MTYPLMILPFVALTIVVTGVSAVRPGFGRRIAASALGAVVLVVLTAIFDNVMIALDLFTYPPEHLSGLRIGLAPLEDFSYPVCAAFLIPAVFALISRRKDSA</sequence>
<accession>A0A5C8I419</accession>
<protein>
    <submittedName>
        <fullName evidence="10">Lycopene cyclase domain-containing protein</fullName>
    </submittedName>
</protein>
<dbReference type="GO" id="GO:0016117">
    <property type="term" value="P:carotenoid biosynthetic process"/>
    <property type="evidence" value="ECO:0007669"/>
    <property type="project" value="UniProtKB-KW"/>
</dbReference>
<comment type="pathway">
    <text evidence="2">Carotenoid biosynthesis.</text>
</comment>
<dbReference type="RefSeq" id="WP_147894054.1">
    <property type="nucleotide sequence ID" value="NZ_BAAANR010000001.1"/>
</dbReference>
<dbReference type="InterPro" id="IPR017825">
    <property type="entry name" value="Lycopene_cyclase_dom"/>
</dbReference>
<evidence type="ECO:0000256" key="7">
    <source>
        <dbReference type="ARBA" id="ARBA00023235"/>
    </source>
</evidence>
<dbReference type="GO" id="GO:0016020">
    <property type="term" value="C:membrane"/>
    <property type="evidence" value="ECO:0007669"/>
    <property type="project" value="UniProtKB-SubCell"/>
</dbReference>
<evidence type="ECO:0000313" key="11">
    <source>
        <dbReference type="Proteomes" id="UP000321034"/>
    </source>
</evidence>
<keyword evidence="3 8" id="KW-0812">Transmembrane</keyword>
<name>A0A5C8I419_9MICO</name>
<dbReference type="GO" id="GO:0045436">
    <property type="term" value="F:lycopene beta cyclase activity"/>
    <property type="evidence" value="ECO:0007669"/>
    <property type="project" value="UniProtKB-ARBA"/>
</dbReference>
<dbReference type="OrthoDB" id="4411839at2"/>
<dbReference type="GO" id="GO:0016872">
    <property type="term" value="F:intramolecular lyase activity"/>
    <property type="evidence" value="ECO:0007669"/>
    <property type="project" value="InterPro"/>
</dbReference>
<feature type="transmembrane region" description="Helical" evidence="8">
    <location>
        <begin position="78"/>
        <end position="96"/>
    </location>
</feature>
<evidence type="ECO:0000313" key="10">
    <source>
        <dbReference type="EMBL" id="TXK13396.1"/>
    </source>
</evidence>
<dbReference type="Proteomes" id="UP000321034">
    <property type="component" value="Unassembled WGS sequence"/>
</dbReference>